<proteinExistence type="predicted"/>
<reference evidence="3 4" key="1">
    <citation type="journal article" date="2018" name="PLoS Pathog.">
        <title>Evolution of structural diversity of trichothecenes, a family of toxins produced by plant pathogenic and entomopathogenic fungi.</title>
        <authorList>
            <person name="Proctor R.H."/>
            <person name="McCormick S.P."/>
            <person name="Kim H.S."/>
            <person name="Cardoza R.E."/>
            <person name="Stanley A.M."/>
            <person name="Lindo L."/>
            <person name="Kelly A."/>
            <person name="Brown D.W."/>
            <person name="Lee T."/>
            <person name="Vaughan M.M."/>
            <person name="Alexander N.J."/>
            <person name="Busman M."/>
            <person name="Gutierrez S."/>
        </authorList>
    </citation>
    <scope>NUCLEOTIDE SEQUENCE [LARGE SCALE GENOMIC DNA]</scope>
    <source>
        <strain evidence="3 4">IBT 40837</strain>
    </source>
</reference>
<organism evidence="3 4">
    <name type="scientific">Trichoderma arundinaceum</name>
    <dbReference type="NCBI Taxonomy" id="490622"/>
    <lineage>
        <taxon>Eukaryota</taxon>
        <taxon>Fungi</taxon>
        <taxon>Dikarya</taxon>
        <taxon>Ascomycota</taxon>
        <taxon>Pezizomycotina</taxon>
        <taxon>Sordariomycetes</taxon>
        <taxon>Hypocreomycetidae</taxon>
        <taxon>Hypocreales</taxon>
        <taxon>Hypocreaceae</taxon>
        <taxon>Trichoderma</taxon>
    </lineage>
</organism>
<dbReference type="Proteomes" id="UP000266272">
    <property type="component" value="Unassembled WGS sequence"/>
</dbReference>
<dbReference type="SUPFAM" id="SSF51445">
    <property type="entry name" value="(Trans)glycosidases"/>
    <property type="match status" value="1"/>
</dbReference>
<dbReference type="InterPro" id="IPR017853">
    <property type="entry name" value="GH"/>
</dbReference>
<feature type="region of interest" description="Disordered" evidence="1">
    <location>
        <begin position="82"/>
        <end position="110"/>
    </location>
</feature>
<dbReference type="AlphaFoldDB" id="A0A395NX68"/>
<dbReference type="STRING" id="490622.A0A395NX68"/>
<dbReference type="EMBL" id="PXOA01000097">
    <property type="protein sequence ID" value="RFU80696.1"/>
    <property type="molecule type" value="Genomic_DNA"/>
</dbReference>
<feature type="chain" id="PRO_5017239079" evidence="2">
    <location>
        <begin position="20"/>
        <end position="117"/>
    </location>
</feature>
<accession>A0A395NX68</accession>
<keyword evidence="4" id="KW-1185">Reference proteome</keyword>
<evidence type="ECO:0000256" key="2">
    <source>
        <dbReference type="SAM" id="SignalP"/>
    </source>
</evidence>
<protein>
    <submittedName>
        <fullName evidence="3">Cellulosome enzyme</fullName>
    </submittedName>
</protein>
<gene>
    <name evidence="3" type="ORF">TARUN_1520</name>
</gene>
<keyword evidence="2" id="KW-0732">Signal</keyword>
<evidence type="ECO:0000313" key="4">
    <source>
        <dbReference type="Proteomes" id="UP000266272"/>
    </source>
</evidence>
<sequence>MVSFRRFVILVNAATLCVAQSTITVNIGTKYQQIDGFGFSQAFGRAREFQNANASTQKQALDFLFSTSTGAGFSIIRNRIGSGGSGDSIEPNNPAPPSATPGYVWDSNDSGQLWFTK</sequence>
<evidence type="ECO:0000256" key="1">
    <source>
        <dbReference type="SAM" id="MobiDB-lite"/>
    </source>
</evidence>
<evidence type="ECO:0000313" key="3">
    <source>
        <dbReference type="EMBL" id="RFU80696.1"/>
    </source>
</evidence>
<dbReference type="Gene3D" id="3.20.20.80">
    <property type="entry name" value="Glycosidases"/>
    <property type="match status" value="1"/>
</dbReference>
<name>A0A395NX68_TRIAR</name>
<comment type="caution">
    <text evidence="3">The sequence shown here is derived from an EMBL/GenBank/DDBJ whole genome shotgun (WGS) entry which is preliminary data.</text>
</comment>
<feature type="signal peptide" evidence="2">
    <location>
        <begin position="1"/>
        <end position="19"/>
    </location>
</feature>
<dbReference type="OrthoDB" id="2012278at2759"/>